<keyword evidence="3" id="KW-1185">Reference proteome</keyword>
<dbReference type="OrthoDB" id="5968675at2759"/>
<evidence type="ECO:0000256" key="1">
    <source>
        <dbReference type="ARBA" id="ARBA00022729"/>
    </source>
</evidence>
<accession>A0A6S7JH81</accession>
<dbReference type="GO" id="GO:0007155">
    <property type="term" value="P:cell adhesion"/>
    <property type="evidence" value="ECO:0007669"/>
    <property type="project" value="TreeGrafter"/>
</dbReference>
<dbReference type="EMBL" id="CACRXK020016543">
    <property type="protein sequence ID" value="CAB4029991.1"/>
    <property type="molecule type" value="Genomic_DNA"/>
</dbReference>
<sequence length="378" mass="40590">YRNWSLYTSSTKMIIGSILFVITFVSLDLSSGQSDANLPSLCCITGDNRNYRVNTTFITADCKSKCVCTHDAYLACIPLCPKAILKCPVGFIQQIVSKPIRSNNQICYCPKYECVPIQGSATASSTSCSNGSKLYQPGDEFVTNCNKRCRCQNNGQVKCVSLCPNDKSSCMVHHTKKNVLVPTLYNKCQCTAKACKPKPYNDKCVVNGHTHTSGDSFVSSDCSNKCTCHPGGNIFCVPLCSSKGITCKLDEQAVQVQKKVINTTCTCPALKCVKNSQTISVVGHVVNPSIQVSTKQPVLPKHSCTTPSGKIFNIGAVFSDNNCTSQCFCQNGGVISCHALCSPSVPDSSCTNHKTVQMPTGLPDAQGKSCSCPVVTCI</sequence>
<comment type="caution">
    <text evidence="2">The sequence shown here is derived from an EMBL/GenBank/DDBJ whole genome shotgun (WGS) entry which is preliminary data.</text>
</comment>
<dbReference type="GO" id="GO:0005178">
    <property type="term" value="F:integrin binding"/>
    <property type="evidence" value="ECO:0007669"/>
    <property type="project" value="TreeGrafter"/>
</dbReference>
<evidence type="ECO:0000313" key="3">
    <source>
        <dbReference type="Proteomes" id="UP001152795"/>
    </source>
</evidence>
<reference evidence="2" key="1">
    <citation type="submission" date="2020-04" db="EMBL/GenBank/DDBJ databases">
        <authorList>
            <person name="Alioto T."/>
            <person name="Alioto T."/>
            <person name="Gomez Garrido J."/>
        </authorList>
    </citation>
    <scope>NUCLEOTIDE SEQUENCE</scope>
    <source>
        <strain evidence="2">A484AB</strain>
    </source>
</reference>
<evidence type="ECO:0000313" key="2">
    <source>
        <dbReference type="EMBL" id="CAB4029991.1"/>
    </source>
</evidence>
<proteinExistence type="predicted"/>
<protein>
    <submittedName>
        <fullName evidence="2">Kielin chordin</fullName>
    </submittedName>
</protein>
<gene>
    <name evidence="2" type="ORF">PACLA_8A058610</name>
</gene>
<dbReference type="GO" id="GO:0005615">
    <property type="term" value="C:extracellular space"/>
    <property type="evidence" value="ECO:0007669"/>
    <property type="project" value="TreeGrafter"/>
</dbReference>
<dbReference type="InterPro" id="IPR050941">
    <property type="entry name" value="CCN"/>
</dbReference>
<organism evidence="2 3">
    <name type="scientific">Paramuricea clavata</name>
    <name type="common">Red gorgonian</name>
    <name type="synonym">Violescent sea-whip</name>
    <dbReference type="NCBI Taxonomy" id="317549"/>
    <lineage>
        <taxon>Eukaryota</taxon>
        <taxon>Metazoa</taxon>
        <taxon>Cnidaria</taxon>
        <taxon>Anthozoa</taxon>
        <taxon>Octocorallia</taxon>
        <taxon>Malacalcyonacea</taxon>
        <taxon>Plexauridae</taxon>
        <taxon>Paramuricea</taxon>
    </lineage>
</organism>
<dbReference type="SMART" id="SM00214">
    <property type="entry name" value="VWC"/>
    <property type="match status" value="3"/>
</dbReference>
<dbReference type="PANTHER" id="PTHR11348">
    <property type="entry name" value="CONNECTIVE TISSUE GROWTH FACTOR-RELATED"/>
    <property type="match status" value="1"/>
</dbReference>
<keyword evidence="1" id="KW-0732">Signal</keyword>
<feature type="non-terminal residue" evidence="2">
    <location>
        <position position="378"/>
    </location>
</feature>
<dbReference type="GO" id="GO:0045597">
    <property type="term" value="P:positive regulation of cell differentiation"/>
    <property type="evidence" value="ECO:0007669"/>
    <property type="project" value="TreeGrafter"/>
</dbReference>
<dbReference type="InterPro" id="IPR001007">
    <property type="entry name" value="VWF_dom"/>
</dbReference>
<name>A0A6S7JH81_PARCT</name>
<dbReference type="Proteomes" id="UP001152795">
    <property type="component" value="Unassembled WGS sequence"/>
</dbReference>
<dbReference type="AlphaFoldDB" id="A0A6S7JH81"/>